<dbReference type="PANTHER" id="PTHR11113">
    <property type="entry name" value="N-ACETYLGLUCOSAMINE-6-PHOSPHATE DEACETYLASE"/>
    <property type="match status" value="1"/>
</dbReference>
<feature type="binding site" evidence="8">
    <location>
        <position position="152"/>
    </location>
    <ligand>
        <name>Zn(2+)</name>
        <dbReference type="ChEBI" id="CHEBI:29105"/>
    </ligand>
</feature>
<feature type="domain" description="Amidohydrolase-related" evidence="9">
    <location>
        <begin position="75"/>
        <end position="399"/>
    </location>
</feature>
<feature type="binding site" evidence="7">
    <location>
        <begin position="327"/>
        <end position="329"/>
    </location>
    <ligand>
        <name>substrate</name>
    </ligand>
</feature>
<dbReference type="Pfam" id="PF01979">
    <property type="entry name" value="Amidohydro_1"/>
    <property type="match status" value="1"/>
</dbReference>
<keyword evidence="11" id="KW-1185">Reference proteome</keyword>
<evidence type="ECO:0000256" key="1">
    <source>
        <dbReference type="ARBA" id="ARBA00010716"/>
    </source>
</evidence>
<dbReference type="SUPFAM" id="SSF51556">
    <property type="entry name" value="Metallo-dependent hydrolases"/>
    <property type="match status" value="1"/>
</dbReference>
<protein>
    <submittedName>
        <fullName evidence="10">Amidohydrolase family protein</fullName>
    </submittedName>
</protein>
<dbReference type="AlphaFoldDB" id="A0A972H067"/>
<dbReference type="InterPro" id="IPR006680">
    <property type="entry name" value="Amidohydro-rel"/>
</dbReference>
<keyword evidence="3 5" id="KW-0378">Hydrolase</keyword>
<accession>A0A972H067</accession>
<feature type="binding site" evidence="7">
    <location>
        <position position="255"/>
    </location>
    <ligand>
        <name>substrate</name>
    </ligand>
</feature>
<dbReference type="Gene3D" id="2.30.40.10">
    <property type="entry name" value="Urease, subunit C, domain 1"/>
    <property type="match status" value="1"/>
</dbReference>
<dbReference type="EMBL" id="WHOD01000087">
    <property type="protein sequence ID" value="NOU96150.1"/>
    <property type="molecule type" value="Genomic_DNA"/>
</dbReference>
<feature type="binding site" evidence="7">
    <location>
        <position position="281"/>
    </location>
    <ligand>
        <name>substrate</name>
    </ligand>
</feature>
<evidence type="ECO:0000256" key="7">
    <source>
        <dbReference type="PIRSR" id="PIRSR038994-2"/>
    </source>
</evidence>
<feature type="binding site" evidence="8">
    <location>
        <position position="216"/>
    </location>
    <ligand>
        <name>Zn(2+)</name>
        <dbReference type="ChEBI" id="CHEBI:29105"/>
    </ligand>
</feature>
<feature type="binding site" evidence="7">
    <location>
        <position position="170"/>
    </location>
    <ligand>
        <name>substrate</name>
    </ligand>
</feature>
<evidence type="ECO:0000256" key="3">
    <source>
        <dbReference type="ARBA" id="ARBA00022801"/>
    </source>
</evidence>
<evidence type="ECO:0000256" key="8">
    <source>
        <dbReference type="PIRSR" id="PIRSR038994-3"/>
    </source>
</evidence>
<dbReference type="GO" id="GO:0006046">
    <property type="term" value="P:N-acetylglucosamine catabolic process"/>
    <property type="evidence" value="ECO:0007669"/>
    <property type="project" value="TreeGrafter"/>
</dbReference>
<dbReference type="InterPro" id="IPR032466">
    <property type="entry name" value="Metal_Hydrolase"/>
</dbReference>
<evidence type="ECO:0000313" key="10">
    <source>
        <dbReference type="EMBL" id="NOU96150.1"/>
    </source>
</evidence>
<evidence type="ECO:0000259" key="9">
    <source>
        <dbReference type="Pfam" id="PF01979"/>
    </source>
</evidence>
<comment type="caution">
    <text evidence="10">The sequence shown here is derived from an EMBL/GenBank/DDBJ whole genome shotgun (WGS) entry which is preliminary data.</text>
</comment>
<comment type="similarity">
    <text evidence="1 5">Belongs to the metallo-dependent hydrolases superfamily. NagA family.</text>
</comment>
<evidence type="ECO:0000313" key="11">
    <source>
        <dbReference type="Proteomes" id="UP000641588"/>
    </source>
</evidence>
<gene>
    <name evidence="10" type="ORF">GC093_23410</name>
</gene>
<evidence type="ECO:0000256" key="6">
    <source>
        <dbReference type="PIRSR" id="PIRSR038994-1"/>
    </source>
</evidence>
<evidence type="ECO:0000256" key="4">
    <source>
        <dbReference type="ARBA" id="ARBA00023277"/>
    </source>
</evidence>
<sequence length="409" mass="44836">MKHKFHLRRATFLGKVKLMQGTAPIAVRNGTIVTADRLIPGGVVLLDNGLIVNYGEEGKLEVPGDAEIIDAGGAFITPGFVDIHCHGGGGFWSWEHPYEFAIAHLKHGTTTILPTFTYNESRHQVMEGLQTIIQTMASELPFVEVIVGIHMEGPYINRKYGAVTSPIRPVDPEEYNEILDLAGDKIKVWTLAPELDGQEAFIAEASRYNISFSVGHSEATAEQIFRFVPFGLRIGCHCTNASGTTPSTSRYGGTREVGVDEAVLVHDDIFAEVIPDSEGIHVRPLMLKLIHKTKGTDRVIIITDGMPSSGVNTGDPSDVNWNHLGQLAGSKLTMDKAVRNMMRHASVGWVDAFRMASLNPAKVIHQDHRIGSIEKGKLAHLIIVDEEVNVKQVILSGRLFQEPIIETDS</sequence>
<feature type="binding site" evidence="8">
    <location>
        <position position="237"/>
    </location>
    <ligand>
        <name>Zn(2+)</name>
        <dbReference type="ChEBI" id="CHEBI:29105"/>
    </ligand>
</feature>
<dbReference type="InterPro" id="IPR011059">
    <property type="entry name" value="Metal-dep_hydrolase_composite"/>
</dbReference>
<proteinExistence type="inferred from homology"/>
<keyword evidence="2 8" id="KW-0479">Metal-binding</keyword>
<organism evidence="10 11">
    <name type="scientific">Paenibacillus foliorum</name>
    <dbReference type="NCBI Taxonomy" id="2654974"/>
    <lineage>
        <taxon>Bacteria</taxon>
        <taxon>Bacillati</taxon>
        <taxon>Bacillota</taxon>
        <taxon>Bacilli</taxon>
        <taxon>Bacillales</taxon>
        <taxon>Paenibacillaceae</taxon>
        <taxon>Paenibacillus</taxon>
    </lineage>
</organism>
<name>A0A972H067_9BACL</name>
<comment type="cofactor">
    <cofactor evidence="8">
        <name>a divalent metal cation</name>
        <dbReference type="ChEBI" id="CHEBI:60240"/>
    </cofactor>
    <text evidence="8">Binds 1 divalent metal cation per subunit.</text>
</comment>
<dbReference type="Gene3D" id="3.20.20.140">
    <property type="entry name" value="Metal-dependent hydrolases"/>
    <property type="match status" value="1"/>
</dbReference>
<dbReference type="PANTHER" id="PTHR11113:SF14">
    <property type="entry name" value="N-ACETYLGLUCOSAMINE-6-PHOSPHATE DEACETYLASE"/>
    <property type="match status" value="1"/>
</dbReference>
<dbReference type="GO" id="GO:0046872">
    <property type="term" value="F:metal ion binding"/>
    <property type="evidence" value="ECO:0007669"/>
    <property type="project" value="UniProtKB-KW"/>
</dbReference>
<feature type="active site" description="Proton donor/acceptor" evidence="6">
    <location>
        <position position="304"/>
    </location>
</feature>
<dbReference type="PIRSF" id="PIRSF038994">
    <property type="entry name" value="NagA"/>
    <property type="match status" value="1"/>
</dbReference>
<dbReference type="SUPFAM" id="SSF51338">
    <property type="entry name" value="Composite domain of metallo-dependent hydrolases"/>
    <property type="match status" value="1"/>
</dbReference>
<evidence type="ECO:0000256" key="2">
    <source>
        <dbReference type="ARBA" id="ARBA00022723"/>
    </source>
</evidence>
<keyword evidence="4 5" id="KW-0119">Carbohydrate metabolism</keyword>
<dbReference type="Proteomes" id="UP000641588">
    <property type="component" value="Unassembled WGS sequence"/>
</dbReference>
<dbReference type="InterPro" id="IPR003764">
    <property type="entry name" value="GlcNAc_6-P_deAcase"/>
</dbReference>
<dbReference type="GO" id="GO:0008448">
    <property type="term" value="F:N-acetylglucosamine-6-phosphate deacetylase activity"/>
    <property type="evidence" value="ECO:0007669"/>
    <property type="project" value="InterPro"/>
</dbReference>
<evidence type="ECO:0000256" key="5">
    <source>
        <dbReference type="PIRNR" id="PIRNR038994"/>
    </source>
</evidence>
<reference evidence="10" key="1">
    <citation type="submission" date="2019-10" db="EMBL/GenBank/DDBJ databases">
        <title>Description of Paenibacillus glebae sp. nov.</title>
        <authorList>
            <person name="Carlier A."/>
            <person name="Qi S."/>
        </authorList>
    </citation>
    <scope>NUCLEOTIDE SEQUENCE</scope>
    <source>
        <strain evidence="10">LMG 31456</strain>
    </source>
</reference>
<feature type="binding site" evidence="7">
    <location>
        <begin position="240"/>
        <end position="241"/>
    </location>
    <ligand>
        <name>substrate</name>
    </ligand>
</feature>